<evidence type="ECO:0000256" key="8">
    <source>
        <dbReference type="ARBA" id="ARBA00023242"/>
    </source>
</evidence>
<dbReference type="Pfam" id="PF22963">
    <property type="entry name" value="Ig_NUP210_3rd"/>
    <property type="match status" value="1"/>
</dbReference>
<dbReference type="InterPro" id="IPR058779">
    <property type="entry name" value="Ig_NUP210_13th"/>
</dbReference>
<organism evidence="11 12">
    <name type="scientific">Trichomalopsis sarcophagae</name>
    <dbReference type="NCBI Taxonomy" id="543379"/>
    <lineage>
        <taxon>Eukaryota</taxon>
        <taxon>Metazoa</taxon>
        <taxon>Ecdysozoa</taxon>
        <taxon>Arthropoda</taxon>
        <taxon>Hexapoda</taxon>
        <taxon>Insecta</taxon>
        <taxon>Pterygota</taxon>
        <taxon>Neoptera</taxon>
        <taxon>Endopterygota</taxon>
        <taxon>Hymenoptera</taxon>
        <taxon>Apocrita</taxon>
        <taxon>Proctotrupomorpha</taxon>
        <taxon>Chalcidoidea</taxon>
        <taxon>Pteromalidae</taxon>
        <taxon>Pteromalinae</taxon>
        <taxon>Trichomalopsis</taxon>
    </lineage>
</organism>
<gene>
    <name evidence="11" type="ORF">TSAR_003200</name>
</gene>
<dbReference type="InterPro" id="IPR055096">
    <property type="entry name" value="Ig_NUP210_1st"/>
</dbReference>
<evidence type="ECO:0000256" key="6">
    <source>
        <dbReference type="ARBA" id="ARBA00023136"/>
    </source>
</evidence>
<dbReference type="InterPro" id="IPR056897">
    <property type="entry name" value="Ig_NUP210_4th"/>
</dbReference>
<dbReference type="InterPro" id="IPR056899">
    <property type="entry name" value="Ig_NUP210_9th"/>
</dbReference>
<accession>A0A232FL29</accession>
<feature type="region of interest" description="Disordered" evidence="9">
    <location>
        <begin position="1874"/>
        <end position="1902"/>
    </location>
</feature>
<keyword evidence="8" id="KW-0539">Nucleus</keyword>
<evidence type="ECO:0000256" key="7">
    <source>
        <dbReference type="ARBA" id="ARBA00023180"/>
    </source>
</evidence>
<dbReference type="GO" id="GO:0031965">
    <property type="term" value="C:nuclear membrane"/>
    <property type="evidence" value="ECO:0007669"/>
    <property type="project" value="UniProtKB-SubCell"/>
</dbReference>
<dbReference type="InterPro" id="IPR056898">
    <property type="entry name" value="Ig_NUP210_6th"/>
</dbReference>
<dbReference type="GO" id="GO:0005643">
    <property type="term" value="C:nuclear pore"/>
    <property type="evidence" value="ECO:0007669"/>
    <property type="project" value="TreeGrafter"/>
</dbReference>
<evidence type="ECO:0000256" key="4">
    <source>
        <dbReference type="ARBA" id="ARBA00022729"/>
    </source>
</evidence>
<dbReference type="Pfam" id="PF25354">
    <property type="entry name" value="Ig_NUP210_16th"/>
    <property type="match status" value="1"/>
</dbReference>
<dbReference type="OrthoDB" id="361283at2759"/>
<sequence length="1930" mass="213456">SSFAEAIYQKPRPPFCKTHVAEIMAGSRKLLKILCTTALCVILFALPSAEANRLNVPRVLLPVFNDFPVNFTLAVTEGGCYQWSTSRPDIVRLIPINEDYDRSCSIEVIVQTVTRDPTRKTAIILAEDVSTGHFLRCDVIVDAIFSLNMVTTTRELFIEEAPEAFEVRAYDEQGNEFTTLAGIEFNWEIGNIDKKGLQTSNLPNNVMRFMTFQESPYETPHSVEMLDAVGKTGNIVLLEGVKTGTAKVSVKIMYPEYRHVPPVEVELIVVANLIIIPSDVTIMPFDSFTYSIVQVHQGRLEEIHIPSSQYYLEAENTQILEINNARASAYALKIGKTKVLLYDKNVHEEYGVILPTATVNVNDVAYITIAALPHRSKSLILGFTHEIIVEMFDSKDHKFFIGEGVEVTMKISDKYFDKKATTQNGTHVVAIPTTTGTTIVEATLHGVINKKGKKIPIVPELTASVEFTIHTAVTISPRILALPWDPAVKTRYEVALKASGGDGSYNWNSRQPAIVTVSQSGALKILQKGTADVTVSLVRNVHNRDTAKVHVLVPTKLEIVQYHMEAAVGQVIHLHIALYGDLYDGSEIRQIPFNDCQDLSFEVDIPDGNFVETDVKNVKPIGIACATVAVVSQTVGVSKVSVTYGRNLTDNVTVSAYEPLVVIHPAKAETVLAVGSSRNIIFKGGPQAWSGVHQGYQREAIVSDNNILDVVEQESTYDYEVSVFRVLCKALGEGYLTFSVYNMPMLPSCKGGDAIAKVKVICAKPHYIYLRPEFRDSKNCPSSQDTERIVAHSEESLRLLVNVMDETGRRFDNITSLNIDWNVKPPASASIEIPVGSLEETFLDYQVVLPKNHYQQIIPKKYTDSLTLKAKVIGYQKSILSRFRIIPEYPPFPVENEKGALATPTIEASVNIFLVNDTVITPDRLKILNDPNIKSYLQVSQGSGYYSLHLSNEEVADVRYVEQTRTITVIPRKSGTLKVGLVDLCLPSKPAEVEIEVQQLASLEIESVNKVEKGKYIIAKLKMYDTNGFPMMLPALDALDIRVETENGYIDIKRIPAKEQGNAPFDQILYIIHGLEEGEAQVVFSSGQGANEVRSETVIIQVFPPLQVLPKNLTTLVGTIYQISTIGGPKNAEIEFYTKDEEVLEIDSTGVIEGKTTGETTIFAKAVGEDSKGKRVVFSQDHAQVRVILLEGVKIVVPTLRIKVGAVIPVWAFGIPDHLTPLIIGSMKSPLVFTWSTSDSNLMTLHNMYEGTGINVRYQNEVTLRAKANKPGIATIILTATTPCNVLGGCRVQPSFSSTVKIEIFEELKLINEDTVSESLVLLMAPNSQIKLQTNRDKYGSSTYKVLASSQSGAESDDPHALTSVSNNLSVDKNGVLKAGEHYGSGIVTLTNIEAYSSKQTLTIAVYIKPVHYVMLSLKSDIRIRNGEELTMLPKGMDLNYALECYDSVGSKFHAAEVDFKTLSSRTDLVIFTPNDKNTVNAKFLENGELIVKVYNEKYPNGMFDFVHMAIGDVLFPTKTVLTVGDVVCFSMPLLSSDGDLGYWQSSAPEILHVDPITGIGRARSPGSAKIKHSIATHLRDEVEVIVNPISKVTLVPLKGKNVTGTEVFSVPLILKGKHETVKENNILSRGFGGCRTLSSFSLSHYPFICTVQFSPLHSTIGIKDVFYAKPRFDITTGFYYCDIVPMGLPSVLSSTLETRIRINALSRDLEGTPIEIPYLPPMYIPTREIVFLSSLGQEVPTATLDIYGLPHVLEHIIIETPEEISVGARQFLSKNVAQYKLSLTQNQDEVQGRKIIITNELTKQNVSLLIRLPKYDQFPRISGIHWVDYMYFHRYTLGTLVILTISFFHYWKNKIANVDVSVKNKNVFADKCSPPLKKSPPGSASMNVTGSSSPGSPGSPYKPFSAFEPVYGDPRGFFTPNSRRNRSAL</sequence>
<dbReference type="Gene3D" id="2.60.40.1080">
    <property type="match status" value="1"/>
</dbReference>
<dbReference type="Pfam" id="PF22962">
    <property type="entry name" value="Ig_NUP210_7th"/>
    <property type="match status" value="1"/>
</dbReference>
<dbReference type="Pfam" id="PF24935">
    <property type="entry name" value="Ig_NUP210_6th"/>
    <property type="match status" value="1"/>
</dbReference>
<dbReference type="Proteomes" id="UP000215335">
    <property type="component" value="Unassembled WGS sequence"/>
</dbReference>
<evidence type="ECO:0000313" key="12">
    <source>
        <dbReference type="Proteomes" id="UP000215335"/>
    </source>
</evidence>
<dbReference type="STRING" id="543379.A0A232FL29"/>
<dbReference type="EMBL" id="NNAY01000081">
    <property type="protein sequence ID" value="OXU31158.1"/>
    <property type="molecule type" value="Genomic_DNA"/>
</dbReference>
<dbReference type="Pfam" id="PF26181">
    <property type="entry name" value="Ig_NUP210_13th"/>
    <property type="match status" value="1"/>
</dbReference>
<comment type="caution">
    <text evidence="11">The sequence shown here is derived from an EMBL/GenBank/DDBJ whole genome shotgun (WGS) entry which is preliminary data.</text>
</comment>
<feature type="non-terminal residue" evidence="11">
    <location>
        <position position="1"/>
    </location>
</feature>
<dbReference type="InterPro" id="IPR055094">
    <property type="entry name" value="NUP210_Ig15"/>
</dbReference>
<protein>
    <recommendedName>
        <fullName evidence="10">BIG2 domain-containing protein</fullName>
    </recommendedName>
</protein>
<dbReference type="Pfam" id="PF22967">
    <property type="entry name" value="Ig_NUP210_1st"/>
    <property type="match status" value="1"/>
</dbReference>
<keyword evidence="6" id="KW-0472">Membrane</keyword>
<name>A0A232FL29_9HYME</name>
<keyword evidence="7" id="KW-0325">Glycoprotein</keyword>
<evidence type="ECO:0000256" key="9">
    <source>
        <dbReference type="SAM" id="MobiDB-lite"/>
    </source>
</evidence>
<dbReference type="Pfam" id="PF24991">
    <property type="entry name" value="Ig_NUP210_4th"/>
    <property type="match status" value="1"/>
</dbReference>
<dbReference type="InterPro" id="IPR055095">
    <property type="entry name" value="NUP210_Ig_C"/>
</dbReference>
<dbReference type="Pfam" id="PF22959">
    <property type="entry name" value="Ig_NUP210_15th"/>
    <property type="match status" value="1"/>
</dbReference>
<keyword evidence="5" id="KW-1133">Transmembrane helix</keyword>
<dbReference type="InterPro" id="IPR055099">
    <property type="entry name" value="Ig_NUP210_7th"/>
</dbReference>
<dbReference type="SMART" id="SM00635">
    <property type="entry name" value="BID_2"/>
    <property type="match status" value="2"/>
</dbReference>
<dbReference type="PANTHER" id="PTHR23019">
    <property type="entry name" value="NUCLEAR PORE MEMBRANE GLYCOPROTEIN GP210-RELATED"/>
    <property type="match status" value="1"/>
</dbReference>
<dbReference type="Pfam" id="PF24902">
    <property type="entry name" value="Ig_NUP210_9th"/>
    <property type="match status" value="1"/>
</dbReference>
<dbReference type="PANTHER" id="PTHR23019:SF0">
    <property type="entry name" value="NUCLEAR PORE MEMBRANE GLYCOPROTEIN 210"/>
    <property type="match status" value="1"/>
</dbReference>
<dbReference type="InterPro" id="IPR055098">
    <property type="entry name" value="Ig_NUP210_3rd"/>
</dbReference>
<dbReference type="Pfam" id="PF22957">
    <property type="entry name" value="NUP210_Ig"/>
    <property type="match status" value="1"/>
</dbReference>
<comment type="subcellular location">
    <subcellularLocation>
        <location evidence="1">Nucleus membrane</location>
        <topology evidence="1">Single-pass membrane protein</topology>
    </subcellularLocation>
</comment>
<evidence type="ECO:0000259" key="10">
    <source>
        <dbReference type="SMART" id="SM00635"/>
    </source>
</evidence>
<evidence type="ECO:0000256" key="1">
    <source>
        <dbReference type="ARBA" id="ARBA00004590"/>
    </source>
</evidence>
<evidence type="ECO:0000313" key="11">
    <source>
        <dbReference type="EMBL" id="OXU31158.1"/>
    </source>
</evidence>
<evidence type="ECO:0000256" key="3">
    <source>
        <dbReference type="ARBA" id="ARBA00022692"/>
    </source>
</evidence>
<keyword evidence="12" id="KW-1185">Reference proteome</keyword>
<proteinExistence type="inferred from homology"/>
<evidence type="ECO:0000256" key="5">
    <source>
        <dbReference type="ARBA" id="ARBA00022989"/>
    </source>
</evidence>
<dbReference type="InterPro" id="IPR055097">
    <property type="entry name" value="Ig_NUP210_2nd"/>
</dbReference>
<dbReference type="Pfam" id="PF22969">
    <property type="entry name" value="Ig_NUP210_2nd"/>
    <property type="match status" value="1"/>
</dbReference>
<dbReference type="InterPro" id="IPR008964">
    <property type="entry name" value="Invasin/intimin_cell_adhesion"/>
</dbReference>
<feature type="domain" description="BIG2" evidence="10">
    <location>
        <begin position="469"/>
        <end position="547"/>
    </location>
</feature>
<feature type="compositionally biased region" description="Low complexity" evidence="9">
    <location>
        <begin position="1891"/>
        <end position="1900"/>
    </location>
</feature>
<evidence type="ECO:0000256" key="2">
    <source>
        <dbReference type="ARBA" id="ARBA00007313"/>
    </source>
</evidence>
<comment type="similarity">
    <text evidence="2">Belongs to the NUP210 family.</text>
</comment>
<reference evidence="11 12" key="1">
    <citation type="journal article" date="2017" name="Curr. Biol.">
        <title>The Evolution of Venom by Co-option of Single-Copy Genes.</title>
        <authorList>
            <person name="Martinson E.O."/>
            <person name="Mrinalini"/>
            <person name="Kelkar Y.D."/>
            <person name="Chang C.H."/>
            <person name="Werren J.H."/>
        </authorList>
    </citation>
    <scope>NUCLEOTIDE SEQUENCE [LARGE SCALE GENOMIC DNA]</scope>
    <source>
        <strain evidence="11 12">Alberta</strain>
        <tissue evidence="11">Whole body</tissue>
    </source>
</reference>
<dbReference type="InterPro" id="IPR003343">
    <property type="entry name" value="Big_2"/>
</dbReference>
<dbReference type="SUPFAM" id="SSF49373">
    <property type="entry name" value="Invasin/intimin cell-adhesion fragments"/>
    <property type="match status" value="2"/>
</dbReference>
<feature type="domain" description="BIG2" evidence="10">
    <location>
        <begin position="1102"/>
        <end position="1178"/>
    </location>
</feature>
<dbReference type="InterPro" id="IPR045197">
    <property type="entry name" value="NUP210-like"/>
</dbReference>
<dbReference type="Pfam" id="PF26182">
    <property type="entry name" value="Ig_NUP210_5th"/>
    <property type="match status" value="1"/>
</dbReference>
<dbReference type="InterPro" id="IPR057586">
    <property type="entry name" value="Ig_NUP210_16th"/>
</dbReference>
<dbReference type="Pfam" id="PF26183">
    <property type="entry name" value="Ig_NUP210_14th"/>
    <property type="match status" value="1"/>
</dbReference>
<keyword evidence="4" id="KW-0732">Signal</keyword>
<keyword evidence="3" id="KW-0812">Transmembrane</keyword>
<dbReference type="Pfam" id="PF26184">
    <property type="entry name" value="Ig_NUP210_8th"/>
    <property type="match status" value="1"/>
</dbReference>